<evidence type="ECO:0000256" key="1">
    <source>
        <dbReference type="ARBA" id="ARBA00004613"/>
    </source>
</evidence>
<feature type="chain" id="PRO_5039915817" evidence="9">
    <location>
        <begin position="22"/>
        <end position="552"/>
    </location>
</feature>
<organism evidence="12 13">
    <name type="scientific">Polypedilum vanderplanki</name>
    <name type="common">Sleeping chironomid midge</name>
    <dbReference type="NCBI Taxonomy" id="319348"/>
    <lineage>
        <taxon>Eukaryota</taxon>
        <taxon>Metazoa</taxon>
        <taxon>Ecdysozoa</taxon>
        <taxon>Arthropoda</taxon>
        <taxon>Hexapoda</taxon>
        <taxon>Insecta</taxon>
        <taxon>Pterygota</taxon>
        <taxon>Neoptera</taxon>
        <taxon>Endopterygota</taxon>
        <taxon>Diptera</taxon>
        <taxon>Nematocera</taxon>
        <taxon>Chironomoidea</taxon>
        <taxon>Chironomidae</taxon>
        <taxon>Chironominae</taxon>
        <taxon>Polypedilum</taxon>
        <taxon>Polypedilum</taxon>
    </lineage>
</organism>
<dbReference type="Proteomes" id="UP001107558">
    <property type="component" value="Chromosome 1"/>
</dbReference>
<dbReference type="SUPFAM" id="SSF57424">
    <property type="entry name" value="LDL receptor-like module"/>
    <property type="match status" value="4"/>
</dbReference>
<evidence type="ECO:0000256" key="7">
    <source>
        <dbReference type="PROSITE-ProRule" id="PRU00124"/>
    </source>
</evidence>
<keyword evidence="8" id="KW-0768">Sushi</keyword>
<dbReference type="InterPro" id="IPR018114">
    <property type="entry name" value="TRYPSIN_HIS"/>
</dbReference>
<evidence type="ECO:0000256" key="2">
    <source>
        <dbReference type="ARBA" id="ARBA00022525"/>
    </source>
</evidence>
<evidence type="ECO:0000313" key="12">
    <source>
        <dbReference type="EMBL" id="KAG5681569.1"/>
    </source>
</evidence>
<keyword evidence="2" id="KW-0964">Secreted</keyword>
<dbReference type="InterPro" id="IPR009003">
    <property type="entry name" value="Peptidase_S1_PA"/>
</dbReference>
<reference evidence="12" key="1">
    <citation type="submission" date="2021-03" db="EMBL/GenBank/DDBJ databases">
        <title>Chromosome level genome of the anhydrobiotic midge Polypedilum vanderplanki.</title>
        <authorList>
            <person name="Yoshida Y."/>
            <person name="Kikawada T."/>
            <person name="Gusev O."/>
        </authorList>
    </citation>
    <scope>NUCLEOTIDE SEQUENCE</scope>
    <source>
        <strain evidence="12">NIAS01</strain>
        <tissue evidence="12">Whole body or cell culture</tissue>
    </source>
</reference>
<name>A0A9J6CH97_POLVA</name>
<comment type="caution">
    <text evidence="8">Lacks conserved residue(s) required for the propagation of feature annotation.</text>
</comment>
<dbReference type="PROSITE" id="PS50240">
    <property type="entry name" value="TRYPSIN_DOM"/>
    <property type="match status" value="1"/>
</dbReference>
<dbReference type="GO" id="GO:0005576">
    <property type="term" value="C:extracellular region"/>
    <property type="evidence" value="ECO:0007669"/>
    <property type="project" value="UniProtKB-SubCell"/>
</dbReference>
<proteinExistence type="inferred from homology"/>
<comment type="similarity">
    <text evidence="6">Belongs to the peptidase S1 family. CLIP subfamily.</text>
</comment>
<dbReference type="SUPFAM" id="SSF50494">
    <property type="entry name" value="Trypsin-like serine proteases"/>
    <property type="match status" value="1"/>
</dbReference>
<dbReference type="Gene3D" id="2.40.10.10">
    <property type="entry name" value="Trypsin-like serine proteases"/>
    <property type="match status" value="2"/>
</dbReference>
<evidence type="ECO:0000259" key="11">
    <source>
        <dbReference type="PROSITE" id="PS50923"/>
    </source>
</evidence>
<feature type="disulfide bond" evidence="7">
    <location>
        <begin position="79"/>
        <end position="94"/>
    </location>
</feature>
<dbReference type="SMART" id="SM00192">
    <property type="entry name" value="LDLa"/>
    <property type="match status" value="4"/>
</dbReference>
<keyword evidence="4 7" id="KW-1015">Disulfide bond</keyword>
<dbReference type="Pfam" id="PF00084">
    <property type="entry name" value="Sushi"/>
    <property type="match status" value="1"/>
</dbReference>
<dbReference type="PANTHER" id="PTHR24252">
    <property type="entry name" value="ACROSIN-RELATED"/>
    <property type="match status" value="1"/>
</dbReference>
<keyword evidence="3 9" id="KW-0732">Signal</keyword>
<dbReference type="SUPFAM" id="SSF57535">
    <property type="entry name" value="Complement control module/SCR domain"/>
    <property type="match status" value="1"/>
</dbReference>
<evidence type="ECO:0000256" key="6">
    <source>
        <dbReference type="ARBA" id="ARBA00024195"/>
    </source>
</evidence>
<feature type="domain" description="Peptidase S1" evidence="10">
    <location>
        <begin position="275"/>
        <end position="525"/>
    </location>
</feature>
<dbReference type="PROSITE" id="PS50068">
    <property type="entry name" value="LDLRA_2"/>
    <property type="match status" value="3"/>
</dbReference>
<dbReference type="PRINTS" id="PR00261">
    <property type="entry name" value="LDLRECEPTOR"/>
</dbReference>
<dbReference type="OrthoDB" id="6147874at2759"/>
<comment type="caution">
    <text evidence="12">The sequence shown here is derived from an EMBL/GenBank/DDBJ whole genome shotgun (WGS) entry which is preliminary data.</text>
</comment>
<dbReference type="PROSITE" id="PS01209">
    <property type="entry name" value="LDLRA_1"/>
    <property type="match status" value="1"/>
</dbReference>
<dbReference type="PROSITE" id="PS00134">
    <property type="entry name" value="TRYPSIN_HIS"/>
    <property type="match status" value="1"/>
</dbReference>
<dbReference type="GO" id="GO:0004252">
    <property type="term" value="F:serine-type endopeptidase activity"/>
    <property type="evidence" value="ECO:0007669"/>
    <property type="project" value="InterPro"/>
</dbReference>
<keyword evidence="13" id="KW-1185">Reference proteome</keyword>
<feature type="disulfide bond" evidence="7">
    <location>
        <begin position="148"/>
        <end position="166"/>
    </location>
</feature>
<dbReference type="Gene3D" id="4.10.400.10">
    <property type="entry name" value="Low-density Lipoprotein Receptor"/>
    <property type="match status" value="4"/>
</dbReference>
<evidence type="ECO:0000259" key="10">
    <source>
        <dbReference type="PROSITE" id="PS50240"/>
    </source>
</evidence>
<dbReference type="FunFam" id="2.40.10.10:FF:000054">
    <property type="entry name" value="Complement C1r subcomponent"/>
    <property type="match status" value="1"/>
</dbReference>
<dbReference type="GO" id="GO:0006508">
    <property type="term" value="P:proteolysis"/>
    <property type="evidence" value="ECO:0007669"/>
    <property type="project" value="InterPro"/>
</dbReference>
<keyword evidence="5" id="KW-0325">Glycoprotein</keyword>
<dbReference type="InterPro" id="IPR002172">
    <property type="entry name" value="LDrepeatLR_classA_rpt"/>
</dbReference>
<dbReference type="PANTHER" id="PTHR24252:SF7">
    <property type="entry name" value="HYALIN"/>
    <property type="match status" value="1"/>
</dbReference>
<feature type="signal peptide" evidence="9">
    <location>
        <begin position="1"/>
        <end position="21"/>
    </location>
</feature>
<feature type="disulfide bond" evidence="7">
    <location>
        <begin position="67"/>
        <end position="85"/>
    </location>
</feature>
<protein>
    <submittedName>
        <fullName evidence="12">Uncharacterized protein</fullName>
    </submittedName>
</protein>
<accession>A0A9J6CH97</accession>
<dbReference type="CDD" id="cd00033">
    <property type="entry name" value="CCP"/>
    <property type="match status" value="1"/>
</dbReference>
<dbReference type="InterPro" id="IPR001254">
    <property type="entry name" value="Trypsin_dom"/>
</dbReference>
<feature type="disulfide bond" evidence="7">
    <location>
        <begin position="141"/>
        <end position="153"/>
    </location>
</feature>
<evidence type="ECO:0000256" key="8">
    <source>
        <dbReference type="PROSITE-ProRule" id="PRU00302"/>
    </source>
</evidence>
<dbReference type="EMBL" id="JADBJN010000001">
    <property type="protein sequence ID" value="KAG5681569.1"/>
    <property type="molecule type" value="Genomic_DNA"/>
</dbReference>
<gene>
    <name evidence="12" type="ORF">PVAND_010988</name>
</gene>
<dbReference type="InterPro" id="IPR036055">
    <property type="entry name" value="LDL_receptor-like_sf"/>
</dbReference>
<evidence type="ECO:0000313" key="13">
    <source>
        <dbReference type="Proteomes" id="UP001107558"/>
    </source>
</evidence>
<dbReference type="InterPro" id="IPR023415">
    <property type="entry name" value="LDLR_class-A_CS"/>
</dbReference>
<evidence type="ECO:0000256" key="4">
    <source>
        <dbReference type="ARBA" id="ARBA00023157"/>
    </source>
</evidence>
<dbReference type="AlphaFoldDB" id="A0A9J6CH97"/>
<dbReference type="SMART" id="SM00020">
    <property type="entry name" value="Tryp_SPc"/>
    <property type="match status" value="1"/>
</dbReference>
<feature type="disulfide bond" evidence="7">
    <location>
        <begin position="60"/>
        <end position="72"/>
    </location>
</feature>
<dbReference type="Pfam" id="PF00057">
    <property type="entry name" value="Ldl_recept_a"/>
    <property type="match status" value="3"/>
</dbReference>
<dbReference type="Gene3D" id="2.10.70.10">
    <property type="entry name" value="Complement Module, domain 1"/>
    <property type="match status" value="1"/>
</dbReference>
<dbReference type="InterPro" id="IPR043504">
    <property type="entry name" value="Peptidase_S1_PA_chymotrypsin"/>
</dbReference>
<feature type="domain" description="Sushi" evidence="11">
    <location>
        <begin position="190"/>
        <end position="263"/>
    </location>
</feature>
<dbReference type="InterPro" id="IPR035976">
    <property type="entry name" value="Sushi/SCR/CCP_sf"/>
</dbReference>
<evidence type="ECO:0000256" key="5">
    <source>
        <dbReference type="ARBA" id="ARBA00023180"/>
    </source>
</evidence>
<dbReference type="CDD" id="cd00112">
    <property type="entry name" value="LDLa"/>
    <property type="match status" value="3"/>
</dbReference>
<feature type="disulfide bond" evidence="7">
    <location>
        <begin position="121"/>
        <end position="136"/>
    </location>
</feature>
<sequence>MLLTITKTIIFLVLFHHSTFAANFTCLNGDIVGALNICNGISNCADGSDERSELCSTIICQPQQFKCHYGGCVDRGKFCNKIHDCLDGSDEFNCGRSNKSCESTEFYCTSDETCIDVTLICNNYRDCPNGEDENVCQSQLCPKNSFRCSHGRCIDEKLLCDNFNDCITGDDESDLLCNAQVNDCYECNNINCPPINSNRLDIISCIYENETVSCEDNEIKPGTIVNYACKIHYEPINNIHKFNYQTTCQRNGQWSSEILKCTPKCGYLKNSISLIVNGFPTEELFPWHATIFIKRKSGFEFACGASLLSESTLVSASHCFNGLNESDVKIAVGKRYSNLEIQENEINAKIFNVSRIYRHPLYLDKIGNYGQDIALVELDEIIELSDDVHPICIDWQKNDDYLAENQLGIVVGMGITENETFSDVIRMASLKVIPTQDCINKQPKDFRKYITFTTFCAGTDNGTSVCNGDSGGGFVTLSRDKKKWLIRGIVSLSPRKRSTFFCDPHKYTIFTKIDVYVRWIKFILDSIEVRMMMTKKATATILENENFNLPVL</sequence>
<dbReference type="CDD" id="cd00190">
    <property type="entry name" value="Tryp_SPc"/>
    <property type="match status" value="1"/>
</dbReference>
<dbReference type="Pfam" id="PF00089">
    <property type="entry name" value="Trypsin"/>
    <property type="match status" value="1"/>
</dbReference>
<evidence type="ECO:0000256" key="9">
    <source>
        <dbReference type="SAM" id="SignalP"/>
    </source>
</evidence>
<comment type="subcellular location">
    <subcellularLocation>
        <location evidence="1">Secreted</location>
    </subcellularLocation>
</comment>
<evidence type="ECO:0000256" key="3">
    <source>
        <dbReference type="ARBA" id="ARBA00022729"/>
    </source>
</evidence>
<dbReference type="InterPro" id="IPR000436">
    <property type="entry name" value="Sushi_SCR_CCP_dom"/>
</dbReference>
<dbReference type="PROSITE" id="PS50923">
    <property type="entry name" value="SUSHI"/>
    <property type="match status" value="1"/>
</dbReference>